<name>A0AAE0K6F0_9PEZI</name>
<reference evidence="2" key="1">
    <citation type="journal article" date="2023" name="Mol. Phylogenet. Evol.">
        <title>Genome-scale phylogeny and comparative genomics of the fungal order Sordariales.</title>
        <authorList>
            <person name="Hensen N."/>
            <person name="Bonometti L."/>
            <person name="Westerberg I."/>
            <person name="Brannstrom I.O."/>
            <person name="Guillou S."/>
            <person name="Cros-Aarteil S."/>
            <person name="Calhoun S."/>
            <person name="Haridas S."/>
            <person name="Kuo A."/>
            <person name="Mondo S."/>
            <person name="Pangilinan J."/>
            <person name="Riley R."/>
            <person name="LaButti K."/>
            <person name="Andreopoulos B."/>
            <person name="Lipzen A."/>
            <person name="Chen C."/>
            <person name="Yan M."/>
            <person name="Daum C."/>
            <person name="Ng V."/>
            <person name="Clum A."/>
            <person name="Steindorff A."/>
            <person name="Ohm R.A."/>
            <person name="Martin F."/>
            <person name="Silar P."/>
            <person name="Natvig D.O."/>
            <person name="Lalanne C."/>
            <person name="Gautier V."/>
            <person name="Ament-Velasquez S.L."/>
            <person name="Kruys A."/>
            <person name="Hutchinson M.I."/>
            <person name="Powell A.J."/>
            <person name="Barry K."/>
            <person name="Miller A.N."/>
            <person name="Grigoriev I.V."/>
            <person name="Debuchy R."/>
            <person name="Gladieux P."/>
            <person name="Hiltunen Thoren M."/>
            <person name="Johannesson H."/>
        </authorList>
    </citation>
    <scope>NUCLEOTIDE SEQUENCE</scope>
    <source>
        <strain evidence="2">CBS 232.78</strain>
    </source>
</reference>
<evidence type="ECO:0000313" key="2">
    <source>
        <dbReference type="EMBL" id="KAK3370462.1"/>
    </source>
</evidence>
<keyword evidence="3" id="KW-1185">Reference proteome</keyword>
<evidence type="ECO:0000256" key="1">
    <source>
        <dbReference type="SAM" id="SignalP"/>
    </source>
</evidence>
<evidence type="ECO:0000313" key="3">
    <source>
        <dbReference type="Proteomes" id="UP001285441"/>
    </source>
</evidence>
<dbReference type="AlphaFoldDB" id="A0AAE0K6F0"/>
<gene>
    <name evidence="2" type="ORF">B0H63DRAFT_552493</name>
</gene>
<accession>A0AAE0K6F0</accession>
<comment type="caution">
    <text evidence="2">The sequence shown here is derived from an EMBL/GenBank/DDBJ whole genome shotgun (WGS) entry which is preliminary data.</text>
</comment>
<keyword evidence="1" id="KW-0732">Signal</keyword>
<feature type="signal peptide" evidence="1">
    <location>
        <begin position="1"/>
        <end position="23"/>
    </location>
</feature>
<reference evidence="2" key="2">
    <citation type="submission" date="2023-06" db="EMBL/GenBank/DDBJ databases">
        <authorList>
            <consortium name="Lawrence Berkeley National Laboratory"/>
            <person name="Haridas S."/>
            <person name="Hensen N."/>
            <person name="Bonometti L."/>
            <person name="Westerberg I."/>
            <person name="Brannstrom I.O."/>
            <person name="Guillou S."/>
            <person name="Cros-Aarteil S."/>
            <person name="Calhoun S."/>
            <person name="Kuo A."/>
            <person name="Mondo S."/>
            <person name="Pangilinan J."/>
            <person name="Riley R."/>
            <person name="LaButti K."/>
            <person name="Andreopoulos B."/>
            <person name="Lipzen A."/>
            <person name="Chen C."/>
            <person name="Yanf M."/>
            <person name="Daum C."/>
            <person name="Ng V."/>
            <person name="Clum A."/>
            <person name="Steindorff A."/>
            <person name="Ohm R."/>
            <person name="Martin F."/>
            <person name="Silar P."/>
            <person name="Natvig D."/>
            <person name="Lalanne C."/>
            <person name="Gautier V."/>
            <person name="Ament-velasquez S.L."/>
            <person name="Kruys A."/>
            <person name="Hutchinson M.I."/>
            <person name="Powell A.J."/>
            <person name="Barry K."/>
            <person name="Miller A.N."/>
            <person name="Grigoriev I.V."/>
            <person name="Debuchy R."/>
            <person name="Gladieux P."/>
            <person name="Thoren M.H."/>
            <person name="Johannesson H."/>
        </authorList>
    </citation>
    <scope>NUCLEOTIDE SEQUENCE</scope>
    <source>
        <strain evidence="2">CBS 232.78</strain>
    </source>
</reference>
<feature type="chain" id="PRO_5042142230" evidence="1">
    <location>
        <begin position="24"/>
        <end position="172"/>
    </location>
</feature>
<dbReference type="EMBL" id="JAULSW010000009">
    <property type="protein sequence ID" value="KAK3370462.1"/>
    <property type="molecule type" value="Genomic_DNA"/>
</dbReference>
<protein>
    <submittedName>
        <fullName evidence="2">Uncharacterized protein</fullName>
    </submittedName>
</protein>
<dbReference type="Proteomes" id="UP001285441">
    <property type="component" value="Unassembled WGS sequence"/>
</dbReference>
<proteinExistence type="predicted"/>
<organism evidence="2 3">
    <name type="scientific">Podospora didyma</name>
    <dbReference type="NCBI Taxonomy" id="330526"/>
    <lineage>
        <taxon>Eukaryota</taxon>
        <taxon>Fungi</taxon>
        <taxon>Dikarya</taxon>
        <taxon>Ascomycota</taxon>
        <taxon>Pezizomycotina</taxon>
        <taxon>Sordariomycetes</taxon>
        <taxon>Sordariomycetidae</taxon>
        <taxon>Sordariales</taxon>
        <taxon>Podosporaceae</taxon>
        <taxon>Podospora</taxon>
    </lineage>
</organism>
<sequence>MFATTFFVNLICLALAAIVGVGASDDASYPPYLITKGFTLVINVTDTTNYLYTRVQGNENTGWHDGAGLQRATQSETTVLSDFLPTGFNVVGLRLAEYGPGPKYNMRLDLAGILTSGIMLARGGNYSYLRAFEDINEHMSFVICNETLQFISRADERFPALDYLRYSCEGDD</sequence>